<name>A0A5S3V9F2_9GAMM</name>
<dbReference type="Pfam" id="PF09037">
    <property type="entry name" value="Sulphotransf"/>
    <property type="match status" value="1"/>
</dbReference>
<dbReference type="InterPro" id="IPR027417">
    <property type="entry name" value="P-loop_NTPase"/>
</dbReference>
<proteinExistence type="predicted"/>
<dbReference type="Gene3D" id="3.40.50.300">
    <property type="entry name" value="P-loop containing nucleotide triphosphate hydrolases"/>
    <property type="match status" value="1"/>
</dbReference>
<dbReference type="RefSeq" id="WP_138591563.1">
    <property type="nucleotide sequence ID" value="NZ_PNBW01000040.1"/>
</dbReference>
<dbReference type="InterPro" id="IPR024628">
    <property type="entry name" value="Sulfotransferase_Stf0_dom"/>
</dbReference>
<gene>
    <name evidence="2" type="ORF">CWC19_08950</name>
    <name evidence="3" type="ORF">CWC20_08620</name>
</gene>
<dbReference type="OrthoDB" id="5562925at2"/>
<reference evidence="2 5" key="1">
    <citation type="submission" date="2018-01" db="EMBL/GenBank/DDBJ databases">
        <authorList>
            <person name="Paulsen S."/>
            <person name="Gram L.K."/>
        </authorList>
    </citation>
    <scope>NUCLEOTIDE SEQUENCE [LARGE SCALE GENOMIC DNA]</scope>
    <source>
        <strain evidence="2 5">S3790</strain>
        <strain evidence="3">S3895</strain>
    </source>
</reference>
<dbReference type="Proteomes" id="UP000307217">
    <property type="component" value="Unassembled WGS sequence"/>
</dbReference>
<evidence type="ECO:0000313" key="5">
    <source>
        <dbReference type="Proteomes" id="UP000307217"/>
    </source>
</evidence>
<dbReference type="Proteomes" id="UP000307164">
    <property type="component" value="Unassembled WGS sequence"/>
</dbReference>
<evidence type="ECO:0000313" key="3">
    <source>
        <dbReference type="EMBL" id="TMO75178.1"/>
    </source>
</evidence>
<keyword evidence="4" id="KW-1185">Reference proteome</keyword>
<feature type="domain" description="Sulphotransferase Stf0" evidence="1">
    <location>
        <begin position="34"/>
        <end position="217"/>
    </location>
</feature>
<dbReference type="EMBL" id="PNBW01000040">
    <property type="protein sequence ID" value="TMO75178.1"/>
    <property type="molecule type" value="Genomic_DNA"/>
</dbReference>
<dbReference type="EMBL" id="PNBX01000033">
    <property type="protein sequence ID" value="TMO68532.1"/>
    <property type="molecule type" value="Genomic_DNA"/>
</dbReference>
<organism evidence="2 5">
    <name type="scientific">Pseudoalteromonas aurantia</name>
    <dbReference type="NCBI Taxonomy" id="43654"/>
    <lineage>
        <taxon>Bacteria</taxon>
        <taxon>Pseudomonadati</taxon>
        <taxon>Pseudomonadota</taxon>
        <taxon>Gammaproteobacteria</taxon>
        <taxon>Alteromonadales</taxon>
        <taxon>Pseudoalteromonadaceae</taxon>
        <taxon>Pseudoalteromonas</taxon>
    </lineage>
</organism>
<comment type="caution">
    <text evidence="2">The sequence shown here is derived from an EMBL/GenBank/DDBJ whole genome shotgun (WGS) entry which is preliminary data.</text>
</comment>
<reference evidence="5" key="2">
    <citation type="submission" date="2019-06" db="EMBL/GenBank/DDBJ databases">
        <title>Co-occurence of chitin degradation, pigmentation and bioactivity in marine Pseudoalteromonas.</title>
        <authorList>
            <person name="Sonnenschein E.C."/>
            <person name="Bech P.K."/>
        </authorList>
    </citation>
    <scope>NUCLEOTIDE SEQUENCE [LARGE SCALE GENOMIC DNA]</scope>
    <source>
        <strain evidence="5">S3790</strain>
    </source>
</reference>
<dbReference type="SUPFAM" id="SSF52540">
    <property type="entry name" value="P-loop containing nucleoside triphosphate hydrolases"/>
    <property type="match status" value="1"/>
</dbReference>
<evidence type="ECO:0000313" key="2">
    <source>
        <dbReference type="EMBL" id="TMO68532.1"/>
    </source>
</evidence>
<reference evidence="2" key="3">
    <citation type="submission" date="2019-09" db="EMBL/GenBank/DDBJ databases">
        <title>Co-occurence of chitin degradation, pigmentation and bioactivity in marine Pseudoalteromonas.</title>
        <authorList>
            <person name="Sonnenschein E.C."/>
            <person name="Bech P.K."/>
        </authorList>
    </citation>
    <scope>NUCLEOTIDE SEQUENCE</scope>
    <source>
        <strain evidence="2">S3790</strain>
        <strain evidence="3 4">S3895</strain>
    </source>
</reference>
<accession>A0A5S3V9F2</accession>
<dbReference type="AlphaFoldDB" id="A0A5S3V9F2"/>
<protein>
    <recommendedName>
        <fullName evidence="1">Sulphotransferase Stf0 domain-containing protein</fullName>
    </recommendedName>
</protein>
<evidence type="ECO:0000259" key="1">
    <source>
        <dbReference type="Pfam" id="PF09037"/>
    </source>
</evidence>
<sequence>MTLHSLDEAMTGLFSYLESIDDIPVTQITQKVAIISIPRSGSSLFCNVLEHTNQFGYPLEWICKGFMEGYQRYFKIPDFNITSYIDYVMRKSVTKNGVFSIHFHVEQYTALLHSGFDIFSLGFDHIYYVNREDKLEQAYSYAKAQITNQWSSNLKCDTEIEGVLSKSLVFESLNSIVKSEEYYEQYLAENIDRVFHYEDFSQLNKTTAYSQVLDDMNIEYGSLQLSTFMQKQRTIEDELAIKKLRAYLSVK</sequence>
<evidence type="ECO:0000313" key="4">
    <source>
        <dbReference type="Proteomes" id="UP000307164"/>
    </source>
</evidence>